<comment type="similarity">
    <text evidence="1">Belongs to the tpcK family.</text>
</comment>
<feature type="region of interest" description="Disordered" evidence="2">
    <location>
        <begin position="1"/>
        <end position="21"/>
    </location>
</feature>
<reference evidence="4" key="1">
    <citation type="submission" date="2023-03" db="EMBL/GenBank/DDBJ databases">
        <title>Complete genome of Cladonia borealis.</title>
        <authorList>
            <person name="Park H."/>
        </authorList>
    </citation>
    <scope>NUCLEOTIDE SEQUENCE</scope>
    <source>
        <strain evidence="4">ANT050790</strain>
    </source>
</reference>
<dbReference type="AlphaFoldDB" id="A0AA39QUH7"/>
<dbReference type="Pfam" id="PF07110">
    <property type="entry name" value="EthD"/>
    <property type="match status" value="1"/>
</dbReference>
<name>A0AA39QUH7_9LECA</name>
<organism evidence="4 5">
    <name type="scientific">Cladonia borealis</name>
    <dbReference type="NCBI Taxonomy" id="184061"/>
    <lineage>
        <taxon>Eukaryota</taxon>
        <taxon>Fungi</taxon>
        <taxon>Dikarya</taxon>
        <taxon>Ascomycota</taxon>
        <taxon>Pezizomycotina</taxon>
        <taxon>Lecanoromycetes</taxon>
        <taxon>OSLEUM clade</taxon>
        <taxon>Lecanoromycetidae</taxon>
        <taxon>Lecanorales</taxon>
        <taxon>Lecanorineae</taxon>
        <taxon>Cladoniaceae</taxon>
        <taxon>Cladonia</taxon>
    </lineage>
</organism>
<protein>
    <recommendedName>
        <fullName evidence="3">EthD domain-containing protein</fullName>
    </recommendedName>
</protein>
<dbReference type="InterPro" id="IPR011008">
    <property type="entry name" value="Dimeric_a/b-barrel"/>
</dbReference>
<gene>
    <name evidence="4" type="ORF">JMJ35_007819</name>
</gene>
<evidence type="ECO:0000259" key="3">
    <source>
        <dbReference type="Pfam" id="PF07110"/>
    </source>
</evidence>
<feature type="domain" description="EthD" evidence="3">
    <location>
        <begin position="35"/>
        <end position="131"/>
    </location>
</feature>
<dbReference type="SUPFAM" id="SSF54909">
    <property type="entry name" value="Dimeric alpha+beta barrel"/>
    <property type="match status" value="1"/>
</dbReference>
<dbReference type="GO" id="GO:0016491">
    <property type="term" value="F:oxidoreductase activity"/>
    <property type="evidence" value="ECO:0007669"/>
    <property type="project" value="InterPro"/>
</dbReference>
<evidence type="ECO:0000256" key="2">
    <source>
        <dbReference type="SAM" id="MobiDB-lite"/>
    </source>
</evidence>
<evidence type="ECO:0000256" key="1">
    <source>
        <dbReference type="ARBA" id="ARBA00005986"/>
    </source>
</evidence>
<sequence>MSSISTTNGAQNHSEPSSPPQKRQLLCLTICGYRKPGMSEEAYREYMTRNHAELVKELMVKYGVVRWTQTHNTTSTRNLMRRLFDPEFANVVDYDCFSQVVFEDIEDYVRMKEDAFYLERVRGDHENFADTKRSRMTIGWIEEFIVDGKAVE</sequence>
<dbReference type="EMBL" id="JAFEKC020000018">
    <property type="protein sequence ID" value="KAK0509425.1"/>
    <property type="molecule type" value="Genomic_DNA"/>
</dbReference>
<dbReference type="Proteomes" id="UP001166286">
    <property type="component" value="Unassembled WGS sequence"/>
</dbReference>
<proteinExistence type="inferred from homology"/>
<feature type="compositionally biased region" description="Polar residues" evidence="2">
    <location>
        <begin position="1"/>
        <end position="16"/>
    </location>
</feature>
<evidence type="ECO:0000313" key="5">
    <source>
        <dbReference type="Proteomes" id="UP001166286"/>
    </source>
</evidence>
<dbReference type="InterPro" id="IPR009799">
    <property type="entry name" value="EthD_dom"/>
</dbReference>
<keyword evidence="5" id="KW-1185">Reference proteome</keyword>
<accession>A0AA39QUH7</accession>
<evidence type="ECO:0000313" key="4">
    <source>
        <dbReference type="EMBL" id="KAK0509425.1"/>
    </source>
</evidence>
<comment type="caution">
    <text evidence="4">The sequence shown here is derived from an EMBL/GenBank/DDBJ whole genome shotgun (WGS) entry which is preliminary data.</text>
</comment>
<dbReference type="Gene3D" id="3.30.70.100">
    <property type="match status" value="1"/>
</dbReference>